<reference evidence="2" key="1">
    <citation type="journal article" date="2008" name="Nat. Genet.">
        <title>The Pristionchus pacificus genome provides a unique perspective on nematode lifestyle and parasitism.</title>
        <authorList>
            <person name="Dieterich C."/>
            <person name="Clifton S.W."/>
            <person name="Schuster L.N."/>
            <person name="Chinwalla A."/>
            <person name="Delehaunty K."/>
            <person name="Dinkelacker I."/>
            <person name="Fulton L."/>
            <person name="Fulton R."/>
            <person name="Godfrey J."/>
            <person name="Minx P."/>
            <person name="Mitreva M."/>
            <person name="Roeseler W."/>
            <person name="Tian H."/>
            <person name="Witte H."/>
            <person name="Yang S.P."/>
            <person name="Wilson R.K."/>
            <person name="Sommer R.J."/>
        </authorList>
    </citation>
    <scope>NUCLEOTIDE SEQUENCE [LARGE SCALE GENOMIC DNA]</scope>
    <source>
        <strain evidence="2">PS312</strain>
    </source>
</reference>
<evidence type="ECO:0000313" key="1">
    <source>
        <dbReference type="EnsemblMetazoa" id="PPA35054.1"/>
    </source>
</evidence>
<dbReference type="EnsemblMetazoa" id="PPA35054.1">
    <property type="protein sequence ID" value="PPA35054.1"/>
    <property type="gene ID" value="WBGene00273423"/>
</dbReference>
<organism evidence="1 2">
    <name type="scientific">Pristionchus pacificus</name>
    <name type="common">Parasitic nematode worm</name>
    <dbReference type="NCBI Taxonomy" id="54126"/>
    <lineage>
        <taxon>Eukaryota</taxon>
        <taxon>Metazoa</taxon>
        <taxon>Ecdysozoa</taxon>
        <taxon>Nematoda</taxon>
        <taxon>Chromadorea</taxon>
        <taxon>Rhabditida</taxon>
        <taxon>Rhabditina</taxon>
        <taxon>Diplogasteromorpha</taxon>
        <taxon>Diplogasteroidea</taxon>
        <taxon>Neodiplogasteridae</taxon>
        <taxon>Pristionchus</taxon>
    </lineage>
</organism>
<name>A0A2A6C7J9_PRIPA</name>
<gene>
    <name evidence="1" type="primary">WBGene00273423</name>
</gene>
<dbReference type="AlphaFoldDB" id="A0A2A6C7J9"/>
<proteinExistence type="predicted"/>
<evidence type="ECO:0000313" key="2">
    <source>
        <dbReference type="Proteomes" id="UP000005239"/>
    </source>
</evidence>
<sequence length="213" mass="25067">MNLHLLLPFFIYSDPLKRKEHERILNVVQDCIPSLRPLLSLPHNTTIQEIDEASRIFASFIDEKISYHQFHAKLMECAPALGKAILPATEEMMKRITALRGDYALTFLNTQITNLMMFAFPVFPSIRLILKKRKGKVAVTDEERKERWKWERFVIGRMAFNFLELPLSSQRRLQEEFTDVFTILYKLNIDLETASEQYNLICNHFDCLVEEEI</sequence>
<protein>
    <submittedName>
        <fullName evidence="1">Uncharacterized protein</fullName>
    </submittedName>
</protein>
<reference evidence="1" key="2">
    <citation type="submission" date="2022-06" db="UniProtKB">
        <authorList>
            <consortium name="EnsemblMetazoa"/>
        </authorList>
    </citation>
    <scope>IDENTIFICATION</scope>
    <source>
        <strain evidence="1">PS312</strain>
    </source>
</reference>
<accession>A0A8R1UL83</accession>
<keyword evidence="2" id="KW-1185">Reference proteome</keyword>
<accession>A0A2A6C7J9</accession>
<dbReference type="Proteomes" id="UP000005239">
    <property type="component" value="Unassembled WGS sequence"/>
</dbReference>